<dbReference type="CDD" id="cd00761">
    <property type="entry name" value="Glyco_tranf_GTA_type"/>
    <property type="match status" value="1"/>
</dbReference>
<evidence type="ECO:0000313" key="3">
    <source>
        <dbReference type="Proteomes" id="UP000584642"/>
    </source>
</evidence>
<dbReference type="InterPro" id="IPR029044">
    <property type="entry name" value="Nucleotide-diphossugar_trans"/>
</dbReference>
<dbReference type="PANTHER" id="PTHR43685">
    <property type="entry name" value="GLYCOSYLTRANSFERASE"/>
    <property type="match status" value="1"/>
</dbReference>
<comment type="caution">
    <text evidence="2">The sequence shown here is derived from an EMBL/GenBank/DDBJ whole genome shotgun (WGS) entry which is preliminary data.</text>
</comment>
<dbReference type="Gene3D" id="3.90.550.10">
    <property type="entry name" value="Spore Coat Polysaccharide Biosynthesis Protein SpsA, Chain A"/>
    <property type="match status" value="1"/>
</dbReference>
<dbReference type="Proteomes" id="UP000584642">
    <property type="component" value="Unassembled WGS sequence"/>
</dbReference>
<dbReference type="InterPro" id="IPR001173">
    <property type="entry name" value="Glyco_trans_2-like"/>
</dbReference>
<proteinExistence type="predicted"/>
<dbReference type="RefSeq" id="WP_180285099.1">
    <property type="nucleotide sequence ID" value="NZ_JABFDB010000026.1"/>
</dbReference>
<evidence type="ECO:0000259" key="1">
    <source>
        <dbReference type="Pfam" id="PF00535"/>
    </source>
</evidence>
<keyword evidence="3" id="KW-1185">Reference proteome</keyword>
<feature type="domain" description="Glycosyltransferase 2-like" evidence="1">
    <location>
        <begin position="8"/>
        <end position="115"/>
    </location>
</feature>
<accession>A0ABX2THU5</accession>
<name>A0ABX2THU5_9PROT</name>
<dbReference type="SUPFAM" id="SSF53448">
    <property type="entry name" value="Nucleotide-diphospho-sugar transferases"/>
    <property type="match status" value="1"/>
</dbReference>
<gene>
    <name evidence="2" type="ORF">HND93_26770</name>
</gene>
<dbReference type="EMBL" id="JABFDB010000026">
    <property type="protein sequence ID" value="NYZ23320.1"/>
    <property type="molecule type" value="Genomic_DNA"/>
</dbReference>
<reference evidence="2 3" key="1">
    <citation type="submission" date="2020-05" db="EMBL/GenBank/DDBJ databases">
        <title>Azospirillum oleiclasticum sp. nov, a nitrogen-fixing and heavy crude oil-emulsifying bacterium isolated from the crude oil of Yumen Oilfield.</title>
        <authorList>
            <person name="Wu D."/>
            <person name="Cai M."/>
            <person name="Zhang X."/>
        </authorList>
    </citation>
    <scope>NUCLEOTIDE SEQUENCE [LARGE SCALE GENOMIC DNA]</scope>
    <source>
        <strain evidence="2 3">ROY-1-1-2</strain>
    </source>
</reference>
<dbReference type="InterPro" id="IPR050834">
    <property type="entry name" value="Glycosyltransf_2"/>
</dbReference>
<sequence>MTRTPAVSIITPTANRGPMLGLLLDCVRKQDHRNWEWLVADDGEVPCDLLAGLRDPRIRYEHQTERLSLGAKRNRLIERARGGIIVQFDDDDYYAPKYLTTMAMMLERSGADIVKLAGFFLFHALSGKLGYWDQRVGDGHHFVWGARGIDCAVYKASPDDLRNLMGFGFSYVFRRSLWERTPFPDTGFGEDSGFIEPALAAGGRCALLDDHIGLCVHTIHGRNSSKCYPQYVLPPFMAAQLFPQFDPDAYQRMAG</sequence>
<dbReference type="PANTHER" id="PTHR43685:SF2">
    <property type="entry name" value="GLYCOSYLTRANSFERASE 2-LIKE DOMAIN-CONTAINING PROTEIN"/>
    <property type="match status" value="1"/>
</dbReference>
<organism evidence="2 3">
    <name type="scientific">Azospirillum oleiclasticum</name>
    <dbReference type="NCBI Taxonomy" id="2735135"/>
    <lineage>
        <taxon>Bacteria</taxon>
        <taxon>Pseudomonadati</taxon>
        <taxon>Pseudomonadota</taxon>
        <taxon>Alphaproteobacteria</taxon>
        <taxon>Rhodospirillales</taxon>
        <taxon>Azospirillaceae</taxon>
        <taxon>Azospirillum</taxon>
    </lineage>
</organism>
<dbReference type="Pfam" id="PF00535">
    <property type="entry name" value="Glycos_transf_2"/>
    <property type="match status" value="1"/>
</dbReference>
<protein>
    <submittedName>
        <fullName evidence="2">Glycosyltransferase family 2 protein</fullName>
    </submittedName>
</protein>
<evidence type="ECO:0000313" key="2">
    <source>
        <dbReference type="EMBL" id="NYZ23320.1"/>
    </source>
</evidence>